<dbReference type="GO" id="GO:0008745">
    <property type="term" value="F:N-acetylmuramoyl-L-alanine amidase activity"/>
    <property type="evidence" value="ECO:0007669"/>
    <property type="project" value="UniProtKB-EC"/>
</dbReference>
<evidence type="ECO:0000256" key="1">
    <source>
        <dbReference type="ARBA" id="ARBA00001561"/>
    </source>
</evidence>
<reference evidence="6 7" key="1">
    <citation type="submission" date="2016-02" db="EMBL/GenBank/DDBJ databases">
        <title>Draft genome sequence of Polaribacter atrinae KACC17473.</title>
        <authorList>
            <person name="Shin S.-K."/>
            <person name="Yi H."/>
        </authorList>
    </citation>
    <scope>NUCLEOTIDE SEQUENCE [LARGE SCALE GENOMIC DNA]</scope>
    <source>
        <strain evidence="6 7">KACC 17473</strain>
    </source>
</reference>
<evidence type="ECO:0000259" key="5">
    <source>
        <dbReference type="SMART" id="SM00644"/>
    </source>
</evidence>
<dbReference type="EC" id="3.5.1.28" evidence="2"/>
<comment type="catalytic activity">
    <reaction evidence="1">
        <text>Hydrolyzes the link between N-acetylmuramoyl residues and L-amino acid residues in certain cell-wall glycopeptides.</text>
        <dbReference type="EC" id="3.5.1.28"/>
    </reaction>
</comment>
<sequence length="268" mass="30475">MKYLRLLIIISLFGSCSKNIYQVSKNTYHKKAKKLGKSLAKIEQDTIGNRTTKVIESQNFNLRKPNLIVIHHTAQDSCQQTYKTFALERTQVSSHYVICDDGTTTQMLHDLVRGWHAGNGSWGKNTDINSASIGIELDNNGKEPFSYAQINSLIFLLKKLTTKYKIPAQNIVGHSDIAPGRKTDPSALFPWKSLYESGLGIWYDEEDLKTVVLPVDFNSTFALKYIGYKTDNIKNAIYAFKLHFNSEEVSNELTEKDKKILFLLMNKI</sequence>
<keyword evidence="7" id="KW-1185">Reference proteome</keyword>
<evidence type="ECO:0000256" key="3">
    <source>
        <dbReference type="ARBA" id="ARBA00022801"/>
    </source>
</evidence>
<keyword evidence="3" id="KW-0378">Hydrolase</keyword>
<dbReference type="Pfam" id="PF01510">
    <property type="entry name" value="Amidase_2"/>
    <property type="match status" value="1"/>
</dbReference>
<evidence type="ECO:0000313" key="6">
    <source>
        <dbReference type="EMBL" id="OAD45590.1"/>
    </source>
</evidence>
<organism evidence="6 7">
    <name type="scientific">Polaribacter atrinae</name>
    <dbReference type="NCBI Taxonomy" id="1333662"/>
    <lineage>
        <taxon>Bacteria</taxon>
        <taxon>Pseudomonadati</taxon>
        <taxon>Bacteroidota</taxon>
        <taxon>Flavobacteriia</taxon>
        <taxon>Flavobacteriales</taxon>
        <taxon>Flavobacteriaceae</taxon>
    </lineage>
</organism>
<dbReference type="PANTHER" id="PTHR30417">
    <property type="entry name" value="N-ACETYLMURAMOYL-L-ALANINE AMIDASE AMID"/>
    <property type="match status" value="1"/>
</dbReference>
<dbReference type="SUPFAM" id="SSF55846">
    <property type="entry name" value="N-acetylmuramoyl-L-alanine amidase-like"/>
    <property type="match status" value="1"/>
</dbReference>
<dbReference type="InterPro" id="IPR051206">
    <property type="entry name" value="NAMLAA_amidase_2"/>
</dbReference>
<dbReference type="SMART" id="SM00644">
    <property type="entry name" value="Ami_2"/>
    <property type="match status" value="1"/>
</dbReference>
<dbReference type="PROSITE" id="PS51257">
    <property type="entry name" value="PROKAR_LIPOPROTEIN"/>
    <property type="match status" value="1"/>
</dbReference>
<dbReference type="OrthoDB" id="9794842at2"/>
<comment type="caution">
    <text evidence="6">The sequence shown here is derived from an EMBL/GenBank/DDBJ whole genome shotgun (WGS) entry which is preliminary data.</text>
</comment>
<dbReference type="Gene3D" id="3.40.80.10">
    <property type="entry name" value="Peptidoglycan recognition protein-like"/>
    <property type="match status" value="1"/>
</dbReference>
<keyword evidence="4" id="KW-0961">Cell wall biogenesis/degradation</keyword>
<dbReference type="InterPro" id="IPR036505">
    <property type="entry name" value="Amidase/PGRP_sf"/>
</dbReference>
<dbReference type="InterPro" id="IPR002502">
    <property type="entry name" value="Amidase_domain"/>
</dbReference>
<dbReference type="PANTHER" id="PTHR30417:SF1">
    <property type="entry name" value="N-ACETYLMURAMOYL-L-ALANINE AMIDASE AMID"/>
    <property type="match status" value="1"/>
</dbReference>
<dbReference type="GO" id="GO:0009253">
    <property type="term" value="P:peptidoglycan catabolic process"/>
    <property type="evidence" value="ECO:0007669"/>
    <property type="project" value="InterPro"/>
</dbReference>
<dbReference type="RefSeq" id="WP_068449398.1">
    <property type="nucleotide sequence ID" value="NZ_CP150660.1"/>
</dbReference>
<dbReference type="GO" id="GO:0071555">
    <property type="term" value="P:cell wall organization"/>
    <property type="evidence" value="ECO:0007669"/>
    <property type="project" value="UniProtKB-KW"/>
</dbReference>
<proteinExistence type="predicted"/>
<protein>
    <recommendedName>
        <fullName evidence="2">N-acetylmuramoyl-L-alanine amidase</fullName>
        <ecNumber evidence="2">3.5.1.28</ecNumber>
    </recommendedName>
</protein>
<dbReference type="GO" id="GO:0009254">
    <property type="term" value="P:peptidoglycan turnover"/>
    <property type="evidence" value="ECO:0007669"/>
    <property type="project" value="TreeGrafter"/>
</dbReference>
<evidence type="ECO:0000256" key="2">
    <source>
        <dbReference type="ARBA" id="ARBA00011901"/>
    </source>
</evidence>
<gene>
    <name evidence="6" type="ORF">LPB303_07420</name>
</gene>
<dbReference type="Proteomes" id="UP000076923">
    <property type="component" value="Unassembled WGS sequence"/>
</dbReference>
<evidence type="ECO:0000256" key="4">
    <source>
        <dbReference type="ARBA" id="ARBA00023316"/>
    </source>
</evidence>
<name>A0A176TCK2_9FLAO</name>
<dbReference type="EMBL" id="LVWE01000028">
    <property type="protein sequence ID" value="OAD45590.1"/>
    <property type="molecule type" value="Genomic_DNA"/>
</dbReference>
<feature type="domain" description="N-acetylmuramoyl-L-alanine amidase" evidence="5">
    <location>
        <begin position="55"/>
        <end position="186"/>
    </location>
</feature>
<dbReference type="GO" id="GO:0019867">
    <property type="term" value="C:outer membrane"/>
    <property type="evidence" value="ECO:0007669"/>
    <property type="project" value="TreeGrafter"/>
</dbReference>
<dbReference type="STRING" id="1333662.LPB303_07420"/>
<dbReference type="CDD" id="cd06583">
    <property type="entry name" value="PGRP"/>
    <property type="match status" value="1"/>
</dbReference>
<evidence type="ECO:0000313" key="7">
    <source>
        <dbReference type="Proteomes" id="UP000076923"/>
    </source>
</evidence>
<accession>A0A176TCK2</accession>
<dbReference type="AlphaFoldDB" id="A0A176TCK2"/>